<keyword evidence="2" id="KW-0121">Carboxypeptidase</keyword>
<dbReference type="InterPro" id="IPR036950">
    <property type="entry name" value="PBP_transglycosylase"/>
</dbReference>
<dbReference type="GO" id="GO:0006508">
    <property type="term" value="P:proteolysis"/>
    <property type="evidence" value="ECO:0007669"/>
    <property type="project" value="UniProtKB-KW"/>
</dbReference>
<feature type="domain" description="Glycosyl transferase family 51" evidence="9">
    <location>
        <begin position="116"/>
        <end position="271"/>
    </location>
</feature>
<dbReference type="InterPro" id="IPR023346">
    <property type="entry name" value="Lysozyme-like_dom_sf"/>
</dbReference>
<keyword evidence="11" id="KW-1185">Reference proteome</keyword>
<dbReference type="GO" id="GO:0030288">
    <property type="term" value="C:outer membrane-bounded periplasmic space"/>
    <property type="evidence" value="ECO:0007669"/>
    <property type="project" value="TreeGrafter"/>
</dbReference>
<comment type="catalytic activity">
    <reaction evidence="8">
        <text>[GlcNAc-(1-&gt;4)-Mur2Ac(oyl-L-Ala-gamma-D-Glu-L-Lys-D-Ala-D-Ala)](n)-di-trans,octa-cis-undecaprenyl diphosphate + beta-D-GlcNAc-(1-&gt;4)-Mur2Ac(oyl-L-Ala-gamma-D-Glu-L-Lys-D-Ala-D-Ala)-di-trans,octa-cis-undecaprenyl diphosphate = [GlcNAc-(1-&gt;4)-Mur2Ac(oyl-L-Ala-gamma-D-Glu-L-Lys-D-Ala-D-Ala)](n+1)-di-trans,octa-cis-undecaprenyl diphosphate + di-trans,octa-cis-undecaprenyl diphosphate + H(+)</text>
        <dbReference type="Rhea" id="RHEA:23708"/>
        <dbReference type="Rhea" id="RHEA-COMP:9602"/>
        <dbReference type="Rhea" id="RHEA-COMP:9603"/>
        <dbReference type="ChEBI" id="CHEBI:15378"/>
        <dbReference type="ChEBI" id="CHEBI:58405"/>
        <dbReference type="ChEBI" id="CHEBI:60033"/>
        <dbReference type="ChEBI" id="CHEBI:78435"/>
        <dbReference type="EC" id="2.4.99.28"/>
    </reaction>
</comment>
<dbReference type="EMBL" id="VMNK01000012">
    <property type="protein sequence ID" value="TVO54770.1"/>
    <property type="molecule type" value="Genomic_DNA"/>
</dbReference>
<dbReference type="PANTHER" id="PTHR32282:SF15">
    <property type="entry name" value="PENICILLIN-BINDING PROTEIN 1C"/>
    <property type="match status" value="1"/>
</dbReference>
<evidence type="ECO:0000256" key="3">
    <source>
        <dbReference type="ARBA" id="ARBA00022670"/>
    </source>
</evidence>
<keyword evidence="5" id="KW-0808">Transferase</keyword>
<comment type="caution">
    <text evidence="10">The sequence shown here is derived from an EMBL/GenBank/DDBJ whole genome shotgun (WGS) entry which is preliminary data.</text>
</comment>
<keyword evidence="3" id="KW-0645">Protease</keyword>
<evidence type="ECO:0000256" key="2">
    <source>
        <dbReference type="ARBA" id="ARBA00022645"/>
    </source>
</evidence>
<evidence type="ECO:0000256" key="7">
    <source>
        <dbReference type="ARBA" id="ARBA00044770"/>
    </source>
</evidence>
<dbReference type="GO" id="GO:0009252">
    <property type="term" value="P:peptidoglycan biosynthetic process"/>
    <property type="evidence" value="ECO:0007669"/>
    <property type="project" value="TreeGrafter"/>
</dbReference>
<dbReference type="Proteomes" id="UP000319502">
    <property type="component" value="Unassembled WGS sequence"/>
</dbReference>
<evidence type="ECO:0000259" key="9">
    <source>
        <dbReference type="Pfam" id="PF00912"/>
    </source>
</evidence>
<dbReference type="Gene3D" id="1.10.3810.10">
    <property type="entry name" value="Biosynthetic peptidoglycan transglycosylase-like"/>
    <property type="match status" value="1"/>
</dbReference>
<dbReference type="GO" id="GO:0008955">
    <property type="term" value="F:peptidoglycan glycosyltransferase activity"/>
    <property type="evidence" value="ECO:0007669"/>
    <property type="project" value="UniProtKB-EC"/>
</dbReference>
<proteinExistence type="predicted"/>
<gene>
    <name evidence="10" type="ORF">FHP91_12950</name>
</gene>
<name>A0A557QPD4_9RHOO</name>
<reference evidence="10 11" key="1">
    <citation type="submission" date="2019-07" db="EMBL/GenBank/DDBJ databases">
        <title>The pathways for chlorine oxyanion respiration interact through the shared metabolite chlorate.</title>
        <authorList>
            <person name="Barnum T.P."/>
            <person name="Cheng Y."/>
            <person name="Hill K.A."/>
            <person name="Lucas L.N."/>
            <person name="Carlson H.K."/>
            <person name="Coates J.D."/>
        </authorList>
    </citation>
    <scope>NUCLEOTIDE SEQUENCE [LARGE SCALE GENOMIC DNA]</scope>
    <source>
        <strain evidence="10 11">SFB-3</strain>
    </source>
</reference>
<keyword evidence="4" id="KW-0328">Glycosyltransferase</keyword>
<dbReference type="Gene3D" id="3.40.710.10">
    <property type="entry name" value="DD-peptidase/beta-lactamase superfamily"/>
    <property type="match status" value="1"/>
</dbReference>
<sequence>MAARWRASVPTNPRFPRPSAVPDWWPSRPPTRPSAVADTFAHTTQAAARATLSGMNRWGRNLLCALGWGVAVATPALAETQVLPAFAEVRAAHVSSVAQLVDRHGEPLAERQLRFDDDRLDWVGLEALSPAMLEALLEAEDRRFYQHEGVDWRAVAAAAVQNLWFEHARGASTLTMQLAGLLDPALQPASQGQRRRSFEQKWDQALAAQALEARWSKAQILEAYLNLAPFRGRLRGISAAAWALTGKAAGTLDRPEAAVLAALLRGPGASPAVLSRRACALVARIGSPAACERVQALAAALDPVMLTPRWTLAPHLAARVLREPGTTVSTVLDARWQQRMLAALRAASPARAAVVVLDNATGAVLAEVGGLRAEHADATSFAYPAASLLWPLYCARAVDKRVVTAASLLNAGTPEAPRWLSVRNAMVSGEAAAAADLARRLPEGDVSALPVSAHALDLPHLAGLIRMMAVDGQWRAPHWLVDGRRAPEPVVSPAAAFIGSDFFPPVMAAMVTPERAAWAAGANASVTIAVWMETGPTALIEARAWLVDQLAADGVWPVERVVPAGVLRRPVRFDPPLENARDEWFLAGTAVAVVSPPQSSAQIASPAVREIIDLRTRPPGQGVLLRATIDDARLRWRMDGREVGTGGTVLVHPAPGLRIIELFDARGERLDRLSVAVRGR</sequence>
<dbReference type="InterPro" id="IPR050396">
    <property type="entry name" value="Glycosyltr_51/Transpeptidase"/>
</dbReference>
<dbReference type="InterPro" id="IPR012338">
    <property type="entry name" value="Beta-lactam/transpept-like"/>
</dbReference>
<dbReference type="SUPFAM" id="SSF53955">
    <property type="entry name" value="Lysozyme-like"/>
    <property type="match status" value="1"/>
</dbReference>
<protein>
    <recommendedName>
        <fullName evidence="7">peptidoglycan glycosyltransferase</fullName>
        <ecNumber evidence="7">2.4.99.28</ecNumber>
    </recommendedName>
</protein>
<dbReference type="InterPro" id="IPR001264">
    <property type="entry name" value="Glyco_trans_51"/>
</dbReference>
<dbReference type="GO" id="GO:0004180">
    <property type="term" value="F:carboxypeptidase activity"/>
    <property type="evidence" value="ECO:0007669"/>
    <property type="project" value="UniProtKB-KW"/>
</dbReference>
<evidence type="ECO:0000313" key="11">
    <source>
        <dbReference type="Proteomes" id="UP000319502"/>
    </source>
</evidence>
<evidence type="ECO:0000256" key="1">
    <source>
        <dbReference type="ARBA" id="ARBA00004752"/>
    </source>
</evidence>
<keyword evidence="6" id="KW-0511">Multifunctional enzyme</keyword>
<evidence type="ECO:0000256" key="6">
    <source>
        <dbReference type="ARBA" id="ARBA00023268"/>
    </source>
</evidence>
<dbReference type="OrthoDB" id="9766909at2"/>
<dbReference type="AlphaFoldDB" id="A0A557QPD4"/>
<keyword evidence="3" id="KW-0378">Hydrolase</keyword>
<dbReference type="SUPFAM" id="SSF56601">
    <property type="entry name" value="beta-lactamase/transpeptidase-like"/>
    <property type="match status" value="1"/>
</dbReference>
<dbReference type="EC" id="2.4.99.28" evidence="7"/>
<evidence type="ECO:0000313" key="10">
    <source>
        <dbReference type="EMBL" id="TVO54770.1"/>
    </source>
</evidence>
<dbReference type="Pfam" id="PF00912">
    <property type="entry name" value="Transgly"/>
    <property type="match status" value="1"/>
</dbReference>
<organism evidence="10 11">
    <name type="scientific">Denitromonas halophila</name>
    <dbReference type="NCBI Taxonomy" id="1629404"/>
    <lineage>
        <taxon>Bacteria</taxon>
        <taxon>Pseudomonadati</taxon>
        <taxon>Pseudomonadota</taxon>
        <taxon>Betaproteobacteria</taxon>
        <taxon>Rhodocyclales</taxon>
        <taxon>Zoogloeaceae</taxon>
        <taxon>Denitromonas</taxon>
    </lineage>
</organism>
<evidence type="ECO:0000256" key="4">
    <source>
        <dbReference type="ARBA" id="ARBA00022676"/>
    </source>
</evidence>
<evidence type="ECO:0000256" key="8">
    <source>
        <dbReference type="ARBA" id="ARBA00049902"/>
    </source>
</evidence>
<evidence type="ECO:0000256" key="5">
    <source>
        <dbReference type="ARBA" id="ARBA00022679"/>
    </source>
</evidence>
<dbReference type="PANTHER" id="PTHR32282">
    <property type="entry name" value="BINDING PROTEIN TRANSPEPTIDASE, PUTATIVE-RELATED"/>
    <property type="match status" value="1"/>
</dbReference>
<accession>A0A557QPD4</accession>
<comment type="pathway">
    <text evidence="1">Cell wall biogenesis; peptidoglycan biosynthesis.</text>
</comment>